<reference evidence="1 2" key="1">
    <citation type="submission" date="2019-07" db="EMBL/GenBank/DDBJ databases">
        <authorList>
            <person name="Kim J."/>
        </authorList>
    </citation>
    <scope>NUCLEOTIDE SEQUENCE [LARGE SCALE GENOMIC DNA]</scope>
    <source>
        <strain evidence="1 2">N4</strain>
    </source>
</reference>
<dbReference type="Proteomes" id="UP000318102">
    <property type="component" value="Unassembled WGS sequence"/>
</dbReference>
<protein>
    <submittedName>
        <fullName evidence="1">Uncharacterized protein</fullName>
    </submittedName>
</protein>
<name>A0A559IX79_9BACL</name>
<dbReference type="AlphaFoldDB" id="A0A559IX79"/>
<comment type="caution">
    <text evidence="1">The sequence shown here is derived from an EMBL/GenBank/DDBJ whole genome shotgun (WGS) entry which is preliminary data.</text>
</comment>
<sequence length="101" mass="11340">MLTPAGHNKMKAWLQSFIKEGRYFVGNTAYTTPIFKVEQVGDLVTFYLYLTATGTGTGAQAITRFQLIDQDGDVFDDQPDSIEKPEVNGLLVVFKYTLRKV</sequence>
<proteinExistence type="predicted"/>
<evidence type="ECO:0000313" key="1">
    <source>
        <dbReference type="EMBL" id="TVX92232.1"/>
    </source>
</evidence>
<keyword evidence="2" id="KW-1185">Reference proteome</keyword>
<evidence type="ECO:0000313" key="2">
    <source>
        <dbReference type="Proteomes" id="UP000318102"/>
    </source>
</evidence>
<gene>
    <name evidence="1" type="ORF">FPZ44_03655</name>
</gene>
<dbReference type="RefSeq" id="WP_144987492.1">
    <property type="nucleotide sequence ID" value="NZ_VNJK01000001.1"/>
</dbReference>
<organism evidence="1 2">
    <name type="scientific">Paenibacillus agilis</name>
    <dbReference type="NCBI Taxonomy" id="3020863"/>
    <lineage>
        <taxon>Bacteria</taxon>
        <taxon>Bacillati</taxon>
        <taxon>Bacillota</taxon>
        <taxon>Bacilli</taxon>
        <taxon>Bacillales</taxon>
        <taxon>Paenibacillaceae</taxon>
        <taxon>Paenibacillus</taxon>
    </lineage>
</organism>
<dbReference type="EMBL" id="VNJK01000001">
    <property type="protein sequence ID" value="TVX92232.1"/>
    <property type="molecule type" value="Genomic_DNA"/>
</dbReference>
<accession>A0A559IX79</accession>
<dbReference type="OrthoDB" id="2971311at2"/>